<accession>A0A3P8YAJ1</accession>
<keyword evidence="3" id="KW-0677">Repeat</keyword>
<feature type="domain" description="C2H2-type" evidence="9">
    <location>
        <begin position="253"/>
        <end position="280"/>
    </location>
</feature>
<dbReference type="OMA" id="NLTRHEM"/>
<feature type="domain" description="C2H2-type" evidence="9">
    <location>
        <begin position="489"/>
        <end position="516"/>
    </location>
</feature>
<dbReference type="Gene3D" id="1.10.10.10">
    <property type="entry name" value="Winged helix-like DNA-binding domain superfamily/Winged helix DNA-binding domain"/>
    <property type="match status" value="1"/>
</dbReference>
<dbReference type="GO" id="GO:0000978">
    <property type="term" value="F:RNA polymerase II cis-regulatory region sequence-specific DNA binding"/>
    <property type="evidence" value="ECO:0007669"/>
    <property type="project" value="TreeGrafter"/>
</dbReference>
<dbReference type="Bgee" id="ENSELUG00000013271">
    <property type="expression patterns" value="Expressed in ovary and 14 other cell types or tissues"/>
</dbReference>
<keyword evidence="2" id="KW-0479">Metal-binding</keyword>
<feature type="region of interest" description="Disordered" evidence="8">
    <location>
        <begin position="66"/>
        <end position="97"/>
    </location>
</feature>
<evidence type="ECO:0000256" key="7">
    <source>
        <dbReference type="PROSITE-ProRule" id="PRU00042"/>
    </source>
</evidence>
<dbReference type="NCBIfam" id="NF033545">
    <property type="entry name" value="transpos_IS630"/>
    <property type="match status" value="1"/>
</dbReference>
<evidence type="ECO:0000313" key="11">
    <source>
        <dbReference type="Proteomes" id="UP000265140"/>
    </source>
</evidence>
<keyword evidence="11" id="KW-1185">Reference proteome</keyword>
<feature type="compositionally biased region" description="Basic and acidic residues" evidence="8">
    <location>
        <begin position="87"/>
        <end position="97"/>
    </location>
</feature>
<dbReference type="FunFam" id="3.30.160.60:FF:000100">
    <property type="entry name" value="Zinc finger 45-like"/>
    <property type="match status" value="1"/>
</dbReference>
<feature type="domain" description="C2H2-type" evidence="9">
    <location>
        <begin position="101"/>
        <end position="128"/>
    </location>
</feature>
<reference evidence="10" key="3">
    <citation type="submission" date="2025-08" db="UniProtKB">
        <authorList>
            <consortium name="Ensembl"/>
        </authorList>
    </citation>
    <scope>IDENTIFICATION</scope>
</reference>
<dbReference type="FunFam" id="3.30.160.60:FF:000688">
    <property type="entry name" value="zinc finger protein 197 isoform X1"/>
    <property type="match status" value="1"/>
</dbReference>
<dbReference type="InterPro" id="IPR038717">
    <property type="entry name" value="Tc1-like_DDE_dom"/>
</dbReference>
<evidence type="ECO:0000256" key="3">
    <source>
        <dbReference type="ARBA" id="ARBA00022737"/>
    </source>
</evidence>
<dbReference type="Gene3D" id="3.30.160.60">
    <property type="entry name" value="Classic Zinc Finger"/>
    <property type="match status" value="10"/>
</dbReference>
<feature type="domain" description="C2H2-type" evidence="9">
    <location>
        <begin position="185"/>
        <end position="208"/>
    </location>
</feature>
<dbReference type="InterPro" id="IPR036397">
    <property type="entry name" value="RNaseH_sf"/>
</dbReference>
<dbReference type="Pfam" id="PF13358">
    <property type="entry name" value="DDE_3"/>
    <property type="match status" value="1"/>
</dbReference>
<protein>
    <recommendedName>
        <fullName evidence="9">C2H2-type domain-containing protein</fullName>
    </recommendedName>
</protein>
<feature type="domain" description="C2H2-type" evidence="9">
    <location>
        <begin position="129"/>
        <end position="156"/>
    </location>
</feature>
<dbReference type="GO" id="GO:0001228">
    <property type="term" value="F:DNA-binding transcription activator activity, RNA polymerase II-specific"/>
    <property type="evidence" value="ECO:0007669"/>
    <property type="project" value="TreeGrafter"/>
</dbReference>
<evidence type="ECO:0000256" key="4">
    <source>
        <dbReference type="ARBA" id="ARBA00022771"/>
    </source>
</evidence>
<evidence type="ECO:0000259" key="9">
    <source>
        <dbReference type="PROSITE" id="PS50157"/>
    </source>
</evidence>
<evidence type="ECO:0000256" key="2">
    <source>
        <dbReference type="ARBA" id="ARBA00022723"/>
    </source>
</evidence>
<reference evidence="10" key="4">
    <citation type="submission" date="2025-09" db="UniProtKB">
        <authorList>
            <consortium name="Ensembl"/>
        </authorList>
    </citation>
    <scope>IDENTIFICATION</scope>
</reference>
<keyword evidence="5" id="KW-0862">Zinc</keyword>
<dbReference type="SUPFAM" id="SSF57667">
    <property type="entry name" value="beta-beta-alpha zinc fingers"/>
    <property type="match status" value="7"/>
</dbReference>
<keyword evidence="4 7" id="KW-0863">Zinc-finger</keyword>
<dbReference type="Pfam" id="PF01498">
    <property type="entry name" value="HTH_Tnp_Tc3_2"/>
    <property type="match status" value="1"/>
</dbReference>
<dbReference type="GeneTree" id="ENSGT01120000271870"/>
<dbReference type="Gene3D" id="3.30.420.10">
    <property type="entry name" value="Ribonuclease H-like superfamily/Ribonuclease H"/>
    <property type="match status" value="1"/>
</dbReference>
<reference evidence="11" key="1">
    <citation type="journal article" date="2014" name="PLoS ONE">
        <title>The genome and linkage map of the northern pike (Esox lucius): conserved synteny revealed between the salmonid sister group and the Neoteleostei.</title>
        <authorList>
            <person name="Rondeau E.B."/>
            <person name="Minkley D.R."/>
            <person name="Leong J.S."/>
            <person name="Messmer A.M."/>
            <person name="Jantzen J.R."/>
            <person name="von Schalburg K.R."/>
            <person name="Lemon C."/>
            <person name="Bird N.H."/>
            <person name="Koop B.F."/>
        </authorList>
    </citation>
    <scope>NUCLEOTIDE SEQUENCE</scope>
</reference>
<feature type="domain" description="C2H2-type" evidence="9">
    <location>
        <begin position="365"/>
        <end position="392"/>
    </location>
</feature>
<dbReference type="AlphaFoldDB" id="A0A3P8YAJ1"/>
<dbReference type="FunFam" id="3.30.160.60:FF:002343">
    <property type="entry name" value="Zinc finger protein 33A"/>
    <property type="match status" value="1"/>
</dbReference>
<dbReference type="PANTHER" id="PTHR24376">
    <property type="entry name" value="ZINC FINGER PROTEIN"/>
    <property type="match status" value="1"/>
</dbReference>
<keyword evidence="6" id="KW-0539">Nucleus</keyword>
<dbReference type="Ensembl" id="ENSELUT00000021574.3">
    <property type="protein sequence ID" value="ENSELUP00000013096.3"/>
    <property type="gene ID" value="ENSELUG00000040631.1"/>
</dbReference>
<dbReference type="GO" id="GO:0005634">
    <property type="term" value="C:nucleus"/>
    <property type="evidence" value="ECO:0007669"/>
    <property type="project" value="UniProtKB-SubCell"/>
</dbReference>
<dbReference type="GO" id="GO:0006313">
    <property type="term" value="P:DNA transposition"/>
    <property type="evidence" value="ECO:0007669"/>
    <property type="project" value="InterPro"/>
</dbReference>
<feature type="domain" description="C2H2-type" evidence="9">
    <location>
        <begin position="337"/>
        <end position="364"/>
    </location>
</feature>
<dbReference type="InterPro" id="IPR057667">
    <property type="entry name" value="HTH_SB"/>
</dbReference>
<dbReference type="InterPro" id="IPR036236">
    <property type="entry name" value="Znf_C2H2_sf"/>
</dbReference>
<evidence type="ECO:0000256" key="1">
    <source>
        <dbReference type="ARBA" id="ARBA00004123"/>
    </source>
</evidence>
<dbReference type="GO" id="GO:0015074">
    <property type="term" value="P:DNA integration"/>
    <property type="evidence" value="ECO:0007669"/>
    <property type="project" value="InterPro"/>
</dbReference>
<feature type="domain" description="C2H2-type" evidence="9">
    <location>
        <begin position="461"/>
        <end position="488"/>
    </location>
</feature>
<name>A0A3P8YAJ1_ESOLU</name>
<evidence type="ECO:0000256" key="6">
    <source>
        <dbReference type="ARBA" id="ARBA00023242"/>
    </source>
</evidence>
<dbReference type="GO" id="GO:0008270">
    <property type="term" value="F:zinc ion binding"/>
    <property type="evidence" value="ECO:0007669"/>
    <property type="project" value="UniProtKB-KW"/>
</dbReference>
<evidence type="ECO:0000313" key="10">
    <source>
        <dbReference type="Ensembl" id="ENSELUP00000013096.3"/>
    </source>
</evidence>
<dbReference type="PROSITE" id="PS50157">
    <property type="entry name" value="ZINC_FINGER_C2H2_2"/>
    <property type="match status" value="9"/>
</dbReference>
<dbReference type="FunFam" id="3.30.160.60:FF:000446">
    <property type="entry name" value="Zinc finger protein"/>
    <property type="match status" value="2"/>
</dbReference>
<evidence type="ECO:0000256" key="5">
    <source>
        <dbReference type="ARBA" id="ARBA00022833"/>
    </source>
</evidence>
<dbReference type="InterPro" id="IPR047655">
    <property type="entry name" value="Transpos_IS630-like"/>
</dbReference>
<dbReference type="InterPro" id="IPR002492">
    <property type="entry name" value="Transposase_Tc1-like"/>
</dbReference>
<dbReference type="InterPro" id="IPR009057">
    <property type="entry name" value="Homeodomain-like_sf"/>
</dbReference>
<dbReference type="FunFam" id="3.30.160.60:FF:000038">
    <property type="entry name" value="Zinc finger protein 624"/>
    <property type="match status" value="1"/>
</dbReference>
<dbReference type="InterPro" id="IPR036388">
    <property type="entry name" value="WH-like_DNA-bd_sf"/>
</dbReference>
<dbReference type="SUPFAM" id="SSF46689">
    <property type="entry name" value="Homeodomain-like"/>
    <property type="match status" value="1"/>
</dbReference>
<dbReference type="SMART" id="SM00355">
    <property type="entry name" value="ZnF_C2H2"/>
    <property type="match status" value="9"/>
</dbReference>
<feature type="domain" description="C2H2-type" evidence="9">
    <location>
        <begin position="309"/>
        <end position="336"/>
    </location>
</feature>
<dbReference type="Pfam" id="PF00096">
    <property type="entry name" value="zf-C2H2"/>
    <property type="match status" value="4"/>
</dbReference>
<proteinExistence type="predicted"/>
<evidence type="ECO:0000256" key="8">
    <source>
        <dbReference type="SAM" id="MobiDB-lite"/>
    </source>
</evidence>
<dbReference type="InterPro" id="IPR013087">
    <property type="entry name" value="Znf_C2H2_type"/>
</dbReference>
<dbReference type="Pfam" id="PF25787">
    <property type="entry name" value="HTH_SB"/>
    <property type="match status" value="1"/>
</dbReference>
<sequence>MNFLELPRKNSFNYFVDCWEHIRMDSADLPNPPDSLVSDCNYSGVDNCRFNIVVKEEPEDVDWHVDGTAERLDRRSSNEASPPTSGKSEKHQENHRVEKSNVCTLHGKQSTVKGDLIKHQKSHTGEKQLACPDCGKCFAVASVMRKHMLTHTRKKTYAFSMSGKCFSTQNNLKDEKQAKTERKPYSCSLCGMTFLKYTAYWRHKRFHTKLNFREHEQSWTRRKPYSFSLCGMTFSKYMVYWRHKWLRIEENPHSCSACGKQFHHKDALKKHQKVHTEENPYSSAISGRCFDFSGDVRQHLSTHSDKKPHSCSVCGSSFAKAQTLKSHFQKHTVKKCHSCSVCGKQFGEKGALNKHQKIHTGGKPFSCSMCGKGFSSSAYRNKHQRKHIGVGEDAGQGSHQPVSVAVEGSGLTLPLDIKVKEEEEDPGFAERIDVCSYRNESPCTSREPEQQQENLAAKISHCCTVCGRDCVKLSKLRIHMRIHTGERSYPCSECGKQFSVKKVLQNHQKIHTTEKPYTCSKCDKFGFVPALKRHPQLLKDEKPISCSMCGKALHSSKNQAIRSKELSIDFRDKIVLRYKSGEGYKKIAKALNVPRSTVCSVIVKWRKFGTTETLPRTGRPAKLSKRTRQALVKEVTKNPKATLKELQSFSAETGETAKRTTISAALHQSGLYGIVARRKPLLSKKHMTCRLEFAKRHLNDSESMREKIIWSGETKVELLCLSAKGYAWRRQDTAQVLTNTISTVKHGGGSIMLWGCFSAAGTGRLVKFEGKMNGTKYREVLEENLIQSAQDLRLGQQFIFQHDNNPNHTAKTTLEWLRGNSVNVLEWPSQSSDLNPIELLWRDLKIAVQQRSPSNLKDLERICKEEWVKLTKSMCAKLVEAYPGRLEAVIAAKGDFTKY</sequence>
<dbReference type="PANTHER" id="PTHR24376:SF235">
    <property type="entry name" value="C2H2-TYPE DOMAIN-CONTAINING PROTEIN"/>
    <property type="match status" value="1"/>
</dbReference>
<reference evidence="10" key="2">
    <citation type="submission" date="2020-02" db="EMBL/GenBank/DDBJ databases">
        <title>Esox lucius (northern pike) genome, fEsoLuc1, primary haplotype.</title>
        <authorList>
            <person name="Myers G."/>
            <person name="Karagic N."/>
            <person name="Meyer A."/>
            <person name="Pippel M."/>
            <person name="Reichard M."/>
            <person name="Winkler S."/>
            <person name="Tracey A."/>
            <person name="Sims Y."/>
            <person name="Howe K."/>
            <person name="Rhie A."/>
            <person name="Formenti G."/>
            <person name="Durbin R."/>
            <person name="Fedrigo O."/>
            <person name="Jarvis E.D."/>
        </authorList>
    </citation>
    <scope>NUCLEOTIDE SEQUENCE [LARGE SCALE GENOMIC DNA]</scope>
</reference>
<feature type="compositionally biased region" description="Basic and acidic residues" evidence="8">
    <location>
        <begin position="66"/>
        <end position="77"/>
    </location>
</feature>
<comment type="subcellular location">
    <subcellularLocation>
        <location evidence="1">Nucleus</location>
    </subcellularLocation>
</comment>
<dbReference type="Proteomes" id="UP000265140">
    <property type="component" value="Chromosome 9"/>
</dbReference>
<organism evidence="10 11">
    <name type="scientific">Esox lucius</name>
    <name type="common">Northern pike</name>
    <dbReference type="NCBI Taxonomy" id="8010"/>
    <lineage>
        <taxon>Eukaryota</taxon>
        <taxon>Metazoa</taxon>
        <taxon>Chordata</taxon>
        <taxon>Craniata</taxon>
        <taxon>Vertebrata</taxon>
        <taxon>Euteleostomi</taxon>
        <taxon>Actinopterygii</taxon>
        <taxon>Neopterygii</taxon>
        <taxon>Teleostei</taxon>
        <taxon>Protacanthopterygii</taxon>
        <taxon>Esociformes</taxon>
        <taxon>Esocidae</taxon>
        <taxon>Esox</taxon>
    </lineage>
</organism>
<dbReference type="PROSITE" id="PS00028">
    <property type="entry name" value="ZINC_FINGER_C2H2_1"/>
    <property type="match status" value="8"/>
</dbReference>